<feature type="chain" id="PRO_5031075818" evidence="1">
    <location>
        <begin position="21"/>
        <end position="101"/>
    </location>
</feature>
<evidence type="ECO:0000313" key="2">
    <source>
        <dbReference type="EMBL" id="CAD9330266.1"/>
    </source>
</evidence>
<dbReference type="EMBL" id="HBGO01009996">
    <property type="protein sequence ID" value="CAD9330266.1"/>
    <property type="molecule type" value="Transcribed_RNA"/>
</dbReference>
<proteinExistence type="predicted"/>
<protein>
    <submittedName>
        <fullName evidence="2">Uncharacterized protein</fullName>
    </submittedName>
</protein>
<organism evidence="2">
    <name type="scientific">Trieres chinensis</name>
    <name type="common">Marine centric diatom</name>
    <name type="synonym">Odontella sinensis</name>
    <dbReference type="NCBI Taxonomy" id="1514140"/>
    <lineage>
        <taxon>Eukaryota</taxon>
        <taxon>Sar</taxon>
        <taxon>Stramenopiles</taxon>
        <taxon>Ochrophyta</taxon>
        <taxon>Bacillariophyta</taxon>
        <taxon>Mediophyceae</taxon>
        <taxon>Biddulphiophycidae</taxon>
        <taxon>Eupodiscales</taxon>
        <taxon>Parodontellaceae</taxon>
        <taxon>Trieres</taxon>
    </lineage>
</organism>
<sequence>MNRNSFMVFHIMYLLKSMHGFLHQFQQKPEHANHRNARIEYLPQELCNKRIQMQEEDSSWYQQIRDVLYDKLHFDRIGKKSDASRKIYDCWAPYDTNCRRL</sequence>
<gene>
    <name evidence="2" type="ORF">OSIN01602_LOCUS5542</name>
</gene>
<evidence type="ECO:0000256" key="1">
    <source>
        <dbReference type="SAM" id="SignalP"/>
    </source>
</evidence>
<keyword evidence="1" id="KW-0732">Signal</keyword>
<feature type="signal peptide" evidence="1">
    <location>
        <begin position="1"/>
        <end position="20"/>
    </location>
</feature>
<name>A0A7S1Z7E4_TRICV</name>
<dbReference type="AlphaFoldDB" id="A0A7S1Z7E4"/>
<accession>A0A7S1Z7E4</accession>
<reference evidence="2" key="1">
    <citation type="submission" date="2021-01" db="EMBL/GenBank/DDBJ databases">
        <authorList>
            <person name="Corre E."/>
            <person name="Pelletier E."/>
            <person name="Niang G."/>
            <person name="Scheremetjew M."/>
            <person name="Finn R."/>
            <person name="Kale V."/>
            <person name="Holt S."/>
            <person name="Cochrane G."/>
            <person name="Meng A."/>
            <person name="Brown T."/>
            <person name="Cohen L."/>
        </authorList>
    </citation>
    <scope>NUCLEOTIDE SEQUENCE</scope>
    <source>
        <strain evidence="2">Grunow 1884</strain>
    </source>
</reference>